<reference evidence="1" key="1">
    <citation type="submission" date="2021-03" db="EMBL/GenBank/DDBJ databases">
        <title>Acanthopleuribacteraceae sp. M133.</title>
        <authorList>
            <person name="Wang G."/>
        </authorList>
    </citation>
    <scope>NUCLEOTIDE SEQUENCE</scope>
    <source>
        <strain evidence="1">M133</strain>
    </source>
</reference>
<dbReference type="PANTHER" id="PTHR34934:SF1">
    <property type="entry name" value="FLAVIN-DEPENDENT THYMIDYLATE SYNTHASE"/>
    <property type="match status" value="1"/>
</dbReference>
<dbReference type="GO" id="GO:0070402">
    <property type="term" value="F:NADPH binding"/>
    <property type="evidence" value="ECO:0007669"/>
    <property type="project" value="TreeGrafter"/>
</dbReference>
<dbReference type="Pfam" id="PF02511">
    <property type="entry name" value="Thy1"/>
    <property type="match status" value="2"/>
</dbReference>
<dbReference type="AlphaFoldDB" id="A0A8A4TKG8"/>
<dbReference type="GO" id="GO:0050660">
    <property type="term" value="F:flavin adenine dinucleotide binding"/>
    <property type="evidence" value="ECO:0007669"/>
    <property type="project" value="InterPro"/>
</dbReference>
<evidence type="ECO:0000313" key="2">
    <source>
        <dbReference type="Proteomes" id="UP000663929"/>
    </source>
</evidence>
<dbReference type="Proteomes" id="UP000663929">
    <property type="component" value="Chromosome"/>
</dbReference>
<dbReference type="PANTHER" id="PTHR34934">
    <property type="entry name" value="FLAVIN-DEPENDENT THYMIDYLATE SYNTHASE"/>
    <property type="match status" value="1"/>
</dbReference>
<dbReference type="InterPro" id="IPR003669">
    <property type="entry name" value="Thymidylate_synthase_ThyX"/>
</dbReference>
<sequence>MSGKGGDVRELLAQYVTNLEDDVFAIQNLQGVVGAVMARYSRAETGLRETLLREFVKEDKLKLAKAYKLIERVLIAYGDDSVGELEGAHLSFENISMLATKVIEHRRIGGSPIEQSTRYVRYDFKDPERGYHYYCPESLKDTPGEAVFRDRMDRMFANYGRMWQPLNQWLERHKPVEEAVYDLGDMGSTYADMADDKARKVFERTYRNDLKTKACDILRSFLPLATRANVGLFGNGRFFQHLISKMMTAPLAEASHLGRRAFEELTKVIPHYVKRARLLDYTAANERQMRRLVPRLVPELCRSGRDSGIQLLRPDFENMAGALAGDGPVSAQRLSEVWADEEECGFLASLLFTYVRAPFEVIRQRVRRMSREQRLEIYDTYYGERVTRRDRPERGIEFGYPYTFDLVTEWAVYKDLMRHRMGSIQFQALVPDMGFHMPGELEEAGLGDIARETVALAEELFAYLDAHHPTEREYAFLQGHKMRWLLGMNDRALMHMLELRTTPQGHPNYRRTSQKMHDLAVSLYPDRARRMNFVNHDPVFWSRSDSEARQRLKEQALEGDETAS</sequence>
<dbReference type="InterPro" id="IPR036098">
    <property type="entry name" value="Thymidylate_synthase_ThyX_sf"/>
</dbReference>
<dbReference type="GO" id="GO:0004799">
    <property type="term" value="F:thymidylate synthase activity"/>
    <property type="evidence" value="ECO:0007669"/>
    <property type="project" value="TreeGrafter"/>
</dbReference>
<protein>
    <submittedName>
        <fullName evidence="1">FAD-dependent thymidylate synthase</fullName>
    </submittedName>
</protein>
<dbReference type="SUPFAM" id="SSF69796">
    <property type="entry name" value="Thymidylate synthase-complementing protein Thy1"/>
    <property type="match status" value="2"/>
</dbReference>
<dbReference type="RefSeq" id="WP_237379598.1">
    <property type="nucleotide sequence ID" value="NZ_CP071793.1"/>
</dbReference>
<gene>
    <name evidence="1" type="ORF">J3U87_30665</name>
</gene>
<dbReference type="GO" id="GO:0006231">
    <property type="term" value="P:dTMP biosynthetic process"/>
    <property type="evidence" value="ECO:0007669"/>
    <property type="project" value="InterPro"/>
</dbReference>
<dbReference type="PROSITE" id="PS51331">
    <property type="entry name" value="THYX"/>
    <property type="match status" value="2"/>
</dbReference>
<dbReference type="KEGG" id="scor:J3U87_30665"/>
<proteinExistence type="predicted"/>
<accession>A0A8A4TKG8</accession>
<keyword evidence="2" id="KW-1185">Reference proteome</keyword>
<organism evidence="1 2">
    <name type="scientific">Sulfidibacter corallicola</name>
    <dbReference type="NCBI Taxonomy" id="2818388"/>
    <lineage>
        <taxon>Bacteria</taxon>
        <taxon>Pseudomonadati</taxon>
        <taxon>Acidobacteriota</taxon>
        <taxon>Holophagae</taxon>
        <taxon>Acanthopleuribacterales</taxon>
        <taxon>Acanthopleuribacteraceae</taxon>
        <taxon>Sulfidibacter</taxon>
    </lineage>
</organism>
<dbReference type="GO" id="GO:0050797">
    <property type="term" value="F:thymidylate synthase (FAD) activity"/>
    <property type="evidence" value="ECO:0007669"/>
    <property type="project" value="InterPro"/>
</dbReference>
<dbReference type="EMBL" id="CP071793">
    <property type="protein sequence ID" value="QTD49967.1"/>
    <property type="molecule type" value="Genomic_DNA"/>
</dbReference>
<evidence type="ECO:0000313" key="1">
    <source>
        <dbReference type="EMBL" id="QTD49967.1"/>
    </source>
</evidence>
<dbReference type="Gene3D" id="3.30.1360.170">
    <property type="match status" value="2"/>
</dbReference>
<name>A0A8A4TKG8_SULCO</name>
<dbReference type="CDD" id="cd20175">
    <property type="entry name" value="ThyX"/>
    <property type="match status" value="1"/>
</dbReference>